<feature type="region of interest" description="Disordered" evidence="1">
    <location>
        <begin position="199"/>
        <end position="274"/>
    </location>
</feature>
<gene>
    <name evidence="2" type="ORF">CVIRNUC_005590</name>
</gene>
<sequence length="652" mass="68392">MEDGNIEFWLKRPSDANRKDVKLSMSRSCTQADVKARVHVEYDDRPDAACITLIHGGRVLKDNTEKLQDIFKMVGADILPSLHVVVRNTAGSHAKPQLADAQADRSLSPSANCPQDQHQPSLSQPEMQQRAMQPALGSAAGVRSGSEDRSAPSAIRGSPFARANGAHAPAQPPAQAPLPPLPALIPLGSLGRALSGDVQLQTRGSGASSSGHAGTQNGLRAAQASPSAMPLPTAQLSLPRPQARPQHGPVNAGPTLNASPGSQSEASSGGVPSAMASNPAMALAFSAAFAALTSPSALASIGMQPPHVPLQPPSPSQAQSLLQEQLQQLLRQRDGMPQQPVMGQPYLQPVFPSPVTYMPMVGMVQAPPGSNEQNQQAHYATVLAPMVPMMMPYGMMPYPAAPMPGGQPAQSQAFAHLPPQAAGPAVQQAQRGNDAFPDEALHARPAGDNPRFRGAGADAGARGRPAQVRVRMVQINLRALLQLGVMAIILYQHCPPGRFLLFATIGLALYVTGPAPLRRAWHRLLAMLPPMQGPQQHGRPQPDRDGPRPPNNQGQEIPAHQPPAPAGPAGGRPAEAAPAAQRGAAGLPGLGLVRPRGLLQEVQALVVGFFTSLMPGWNINPEDAAAFAAAQQVVAANQAREAGNNQRRDHQD</sequence>
<feature type="compositionally biased region" description="Pro residues" evidence="1">
    <location>
        <begin position="170"/>
        <end position="181"/>
    </location>
</feature>
<evidence type="ECO:0000313" key="2">
    <source>
        <dbReference type="EMBL" id="CAK0782159.1"/>
    </source>
</evidence>
<feature type="compositionally biased region" description="Polar residues" evidence="1">
    <location>
        <begin position="105"/>
        <end position="131"/>
    </location>
</feature>
<dbReference type="PANTHER" id="PTHR12943:SF27">
    <property type="entry name" value="HOMOCYSTEINE-INDUCED ENDOPLASMIC RETICULUM PROTEIN, ISOFORM A"/>
    <property type="match status" value="1"/>
</dbReference>
<feature type="compositionally biased region" description="Polar residues" evidence="1">
    <location>
        <begin position="254"/>
        <end position="267"/>
    </location>
</feature>
<feature type="region of interest" description="Disordered" evidence="1">
    <location>
        <begin position="530"/>
        <end position="580"/>
    </location>
</feature>
<organism evidence="2 3">
    <name type="scientific">Coccomyxa viridis</name>
    <dbReference type="NCBI Taxonomy" id="1274662"/>
    <lineage>
        <taxon>Eukaryota</taxon>
        <taxon>Viridiplantae</taxon>
        <taxon>Chlorophyta</taxon>
        <taxon>core chlorophytes</taxon>
        <taxon>Trebouxiophyceae</taxon>
        <taxon>Trebouxiophyceae incertae sedis</taxon>
        <taxon>Coccomyxaceae</taxon>
        <taxon>Coccomyxa</taxon>
    </lineage>
</organism>
<proteinExistence type="predicted"/>
<dbReference type="InterPro" id="IPR039751">
    <property type="entry name" value="HERPUD1/2"/>
</dbReference>
<evidence type="ECO:0000313" key="3">
    <source>
        <dbReference type="Proteomes" id="UP001314263"/>
    </source>
</evidence>
<dbReference type="PANTHER" id="PTHR12943">
    <property type="entry name" value="HOMOCYSTEINE-RESPONSIVE ENDOPLASMIC RETICULUM-RESIDENT UNIQUITIN-LIKE DOMAIN HERPUD PROTEIN FAMILY MEMBER"/>
    <property type="match status" value="1"/>
</dbReference>
<protein>
    <recommendedName>
        <fullName evidence="4">Ubiquitin-like domain-containing protein</fullName>
    </recommendedName>
</protein>
<accession>A0AAV1I6A4</accession>
<dbReference type="AlphaFoldDB" id="A0AAV1I6A4"/>
<feature type="region of interest" description="Disordered" evidence="1">
    <location>
        <begin position="95"/>
        <end position="181"/>
    </location>
</feature>
<dbReference type="EMBL" id="CAUYUE010000006">
    <property type="protein sequence ID" value="CAK0782159.1"/>
    <property type="molecule type" value="Genomic_DNA"/>
</dbReference>
<dbReference type="GO" id="GO:0030968">
    <property type="term" value="P:endoplasmic reticulum unfolded protein response"/>
    <property type="evidence" value="ECO:0007669"/>
    <property type="project" value="TreeGrafter"/>
</dbReference>
<feature type="compositionally biased region" description="Low complexity" evidence="1">
    <location>
        <begin position="204"/>
        <end position="214"/>
    </location>
</feature>
<comment type="caution">
    <text evidence="2">The sequence shown here is derived from an EMBL/GenBank/DDBJ whole genome shotgun (WGS) entry which is preliminary data.</text>
</comment>
<dbReference type="Gene3D" id="3.10.20.90">
    <property type="entry name" value="Phosphatidylinositol 3-kinase Catalytic Subunit, Chain A, domain 1"/>
    <property type="match status" value="1"/>
</dbReference>
<keyword evidence="3" id="KW-1185">Reference proteome</keyword>
<evidence type="ECO:0008006" key="4">
    <source>
        <dbReference type="Google" id="ProtNLM"/>
    </source>
</evidence>
<dbReference type="Proteomes" id="UP001314263">
    <property type="component" value="Unassembled WGS sequence"/>
</dbReference>
<name>A0AAV1I6A4_9CHLO</name>
<feature type="compositionally biased region" description="Low complexity" evidence="1">
    <location>
        <begin position="571"/>
        <end position="580"/>
    </location>
</feature>
<evidence type="ECO:0000256" key="1">
    <source>
        <dbReference type="SAM" id="MobiDB-lite"/>
    </source>
</evidence>
<reference evidence="2 3" key="1">
    <citation type="submission" date="2023-10" db="EMBL/GenBank/DDBJ databases">
        <authorList>
            <person name="Maclean D."/>
            <person name="Macfadyen A."/>
        </authorList>
    </citation>
    <scope>NUCLEOTIDE SEQUENCE [LARGE SCALE GENOMIC DNA]</scope>
</reference>